<dbReference type="Pfam" id="PF00756">
    <property type="entry name" value="Esterase"/>
    <property type="match status" value="1"/>
</dbReference>
<dbReference type="NCBIfam" id="TIGR02821">
    <property type="entry name" value="fghA_ester_D"/>
    <property type="match status" value="1"/>
</dbReference>
<evidence type="ECO:0000256" key="3">
    <source>
        <dbReference type="ARBA" id="ARBA00012479"/>
    </source>
</evidence>
<dbReference type="InterPro" id="IPR029058">
    <property type="entry name" value="AB_hydrolase_fold"/>
</dbReference>
<sequence length="283" mass="31249">MSLILVSSNKIFNGFQKVFKHASTTLQKEATFAIYLPEAKSKVPVIYWLSGLTCTEQNFITKAGAQQFAQKYQVAIVCPDTSPRGCNIPGEDDSYDLGTGAGFYVDATQEPWSTNYRMYSYVTKELPGILATSFASEVDASRASIMGHSMGGHGALICTLRNPGRYRSASAFAPICAPSQCPWGQKAFNAYLGSDQASWKAYDATELAKTYTGPNLNILIDQGLDDDFLAKNQLLPEKLQEAASSSDKLKINYRQHAGYDHSYFFIATFIEDHIRLHSEALKE</sequence>
<dbReference type="PANTHER" id="PTHR10061">
    <property type="entry name" value="S-FORMYLGLUTATHIONE HYDROLASE"/>
    <property type="match status" value="1"/>
</dbReference>
<dbReference type="EC" id="3.1.2.12" evidence="3 8"/>
<dbReference type="PANTHER" id="PTHR10061:SF0">
    <property type="entry name" value="S-FORMYLGLUTATHIONE HYDROLASE"/>
    <property type="match status" value="1"/>
</dbReference>
<dbReference type="InParanoid" id="A0A7M7KEH1"/>
<keyword evidence="5 8" id="KW-0719">Serine esterase</keyword>
<protein>
    <recommendedName>
        <fullName evidence="4 8">S-formylglutathione hydrolase</fullName>
        <ecNumber evidence="3 8">3.1.2.12</ecNumber>
    </recommendedName>
</protein>
<dbReference type="FunFam" id="3.40.50.1820:FF:000002">
    <property type="entry name" value="S-formylglutathione hydrolase"/>
    <property type="match status" value="1"/>
</dbReference>
<keyword evidence="6 8" id="KW-0378">Hydrolase</keyword>
<name>A0A7M7KEH1_VARDE</name>
<evidence type="ECO:0000256" key="2">
    <source>
        <dbReference type="ARBA" id="ARBA00005622"/>
    </source>
</evidence>
<accession>A0A7M7KEH1</accession>
<dbReference type="OMA" id="TEQPWAT"/>
<dbReference type="OrthoDB" id="420518at2759"/>
<dbReference type="AlphaFoldDB" id="A0A7M7KEH1"/>
<dbReference type="GO" id="GO:0052689">
    <property type="term" value="F:carboxylic ester hydrolase activity"/>
    <property type="evidence" value="ECO:0007669"/>
    <property type="project" value="UniProtKB-KW"/>
</dbReference>
<evidence type="ECO:0000256" key="1">
    <source>
        <dbReference type="ARBA" id="ARBA00002608"/>
    </source>
</evidence>
<dbReference type="EnsemblMetazoa" id="XM_022806468">
    <property type="protein sequence ID" value="XP_022662203"/>
    <property type="gene ID" value="LOC111250764"/>
</dbReference>
<dbReference type="Proteomes" id="UP000594260">
    <property type="component" value="Unplaced"/>
</dbReference>
<evidence type="ECO:0000256" key="8">
    <source>
        <dbReference type="RuleBase" id="RU363068"/>
    </source>
</evidence>
<evidence type="ECO:0000256" key="4">
    <source>
        <dbReference type="ARBA" id="ARBA00016774"/>
    </source>
</evidence>
<comment type="subcellular location">
    <subcellularLocation>
        <location evidence="8">Cytoplasm</location>
    </subcellularLocation>
</comment>
<dbReference type="InterPro" id="IPR000801">
    <property type="entry name" value="Esterase-like"/>
</dbReference>
<comment type="similarity">
    <text evidence="2 8">Belongs to the esterase D family.</text>
</comment>
<comment type="function">
    <text evidence="1 8">Serine hydrolase involved in the detoxification of formaldehyde.</text>
</comment>
<reference evidence="9" key="1">
    <citation type="submission" date="2021-01" db="UniProtKB">
        <authorList>
            <consortium name="EnsemblMetazoa"/>
        </authorList>
    </citation>
    <scope>IDENTIFICATION</scope>
</reference>
<dbReference type="EnsemblMetazoa" id="XM_022806469">
    <property type="protein sequence ID" value="XP_022662204"/>
    <property type="gene ID" value="LOC111250764"/>
</dbReference>
<dbReference type="SUPFAM" id="SSF53474">
    <property type="entry name" value="alpha/beta-Hydrolases"/>
    <property type="match status" value="1"/>
</dbReference>
<dbReference type="RefSeq" id="XP_022662203.1">
    <property type="nucleotide sequence ID" value="XM_022806468.1"/>
</dbReference>
<feature type="active site" description="Charge relay system" evidence="7">
    <location>
        <position position="226"/>
    </location>
</feature>
<feature type="active site" description="Charge relay system" evidence="7">
    <location>
        <position position="149"/>
    </location>
</feature>
<evidence type="ECO:0000256" key="6">
    <source>
        <dbReference type="ARBA" id="ARBA00022801"/>
    </source>
</evidence>
<dbReference type="GO" id="GO:0046294">
    <property type="term" value="P:formaldehyde catabolic process"/>
    <property type="evidence" value="ECO:0007669"/>
    <property type="project" value="InterPro"/>
</dbReference>
<dbReference type="GO" id="GO:0018738">
    <property type="term" value="F:S-formylglutathione hydrolase activity"/>
    <property type="evidence" value="ECO:0007669"/>
    <property type="project" value="UniProtKB-EC"/>
</dbReference>
<comment type="catalytic activity">
    <reaction evidence="8">
        <text>S-formylglutathione + H2O = formate + glutathione + H(+)</text>
        <dbReference type="Rhea" id="RHEA:14961"/>
        <dbReference type="ChEBI" id="CHEBI:15377"/>
        <dbReference type="ChEBI" id="CHEBI:15378"/>
        <dbReference type="ChEBI" id="CHEBI:15740"/>
        <dbReference type="ChEBI" id="CHEBI:57688"/>
        <dbReference type="ChEBI" id="CHEBI:57925"/>
        <dbReference type="EC" id="3.1.2.12"/>
    </reaction>
</comment>
<evidence type="ECO:0000256" key="5">
    <source>
        <dbReference type="ARBA" id="ARBA00022487"/>
    </source>
</evidence>
<dbReference type="GeneID" id="111250764"/>
<dbReference type="Gene3D" id="3.40.50.1820">
    <property type="entry name" value="alpha/beta hydrolase"/>
    <property type="match status" value="1"/>
</dbReference>
<dbReference type="GO" id="GO:0005829">
    <property type="term" value="C:cytosol"/>
    <property type="evidence" value="ECO:0007669"/>
    <property type="project" value="TreeGrafter"/>
</dbReference>
<dbReference type="KEGG" id="vde:111250764"/>
<dbReference type="InterPro" id="IPR014186">
    <property type="entry name" value="S-formylglutathione_hydrol"/>
</dbReference>
<proteinExistence type="inferred from homology"/>
<keyword evidence="10" id="KW-1185">Reference proteome</keyword>
<evidence type="ECO:0000313" key="9">
    <source>
        <dbReference type="EnsemblMetazoa" id="XP_022662204"/>
    </source>
</evidence>
<evidence type="ECO:0000256" key="7">
    <source>
        <dbReference type="PIRSR" id="PIRSR614186-1"/>
    </source>
</evidence>
<dbReference type="FunCoup" id="A0A7M7KEH1">
    <property type="interactions" value="1203"/>
</dbReference>
<feature type="active site" description="Charge relay system" evidence="7">
    <location>
        <position position="261"/>
    </location>
</feature>
<evidence type="ECO:0000313" key="10">
    <source>
        <dbReference type="Proteomes" id="UP000594260"/>
    </source>
</evidence>
<organism evidence="9 10">
    <name type="scientific">Varroa destructor</name>
    <name type="common">Honeybee mite</name>
    <dbReference type="NCBI Taxonomy" id="109461"/>
    <lineage>
        <taxon>Eukaryota</taxon>
        <taxon>Metazoa</taxon>
        <taxon>Ecdysozoa</taxon>
        <taxon>Arthropoda</taxon>
        <taxon>Chelicerata</taxon>
        <taxon>Arachnida</taxon>
        <taxon>Acari</taxon>
        <taxon>Parasitiformes</taxon>
        <taxon>Mesostigmata</taxon>
        <taxon>Gamasina</taxon>
        <taxon>Dermanyssoidea</taxon>
        <taxon>Varroidae</taxon>
        <taxon>Varroa</taxon>
    </lineage>
</organism>
<dbReference type="RefSeq" id="XP_022662204.1">
    <property type="nucleotide sequence ID" value="XM_022806469.1"/>
</dbReference>
<keyword evidence="8" id="KW-0963">Cytoplasm</keyword>